<name>A0A411PEJ8_9GAMM</name>
<evidence type="ECO:0000256" key="1">
    <source>
        <dbReference type="ARBA" id="ARBA00022729"/>
    </source>
</evidence>
<dbReference type="Proteomes" id="UP000291106">
    <property type="component" value="Chromosome"/>
</dbReference>
<dbReference type="KEGG" id="smai:EXU30_03795"/>
<organism evidence="4 5">
    <name type="scientific">Shewanella maritima</name>
    <dbReference type="NCBI Taxonomy" id="2520507"/>
    <lineage>
        <taxon>Bacteria</taxon>
        <taxon>Pseudomonadati</taxon>
        <taxon>Pseudomonadota</taxon>
        <taxon>Gammaproteobacteria</taxon>
        <taxon>Alteromonadales</taxon>
        <taxon>Shewanellaceae</taxon>
        <taxon>Shewanella</taxon>
    </lineage>
</organism>
<evidence type="ECO:0000256" key="2">
    <source>
        <dbReference type="SAM" id="SignalP"/>
    </source>
</evidence>
<feature type="domain" description="Outer membrane protein beta-barrel" evidence="3">
    <location>
        <begin position="55"/>
        <end position="236"/>
    </location>
</feature>
<reference evidence="4 5" key="1">
    <citation type="submission" date="2019-02" db="EMBL/GenBank/DDBJ databases">
        <title>Shewanella sp. D4-2 isolated from Dokdo Island.</title>
        <authorList>
            <person name="Baek K."/>
        </authorList>
    </citation>
    <scope>NUCLEOTIDE SEQUENCE [LARGE SCALE GENOMIC DNA]</scope>
    <source>
        <strain evidence="4 5">D4-2</strain>
    </source>
</reference>
<evidence type="ECO:0000313" key="5">
    <source>
        <dbReference type="Proteomes" id="UP000291106"/>
    </source>
</evidence>
<dbReference type="RefSeq" id="WP_130597892.1">
    <property type="nucleotide sequence ID" value="NZ_CP036200.1"/>
</dbReference>
<evidence type="ECO:0000259" key="3">
    <source>
        <dbReference type="Pfam" id="PF13505"/>
    </source>
</evidence>
<dbReference type="SUPFAM" id="SSF56925">
    <property type="entry name" value="OMPA-like"/>
    <property type="match status" value="1"/>
</dbReference>
<dbReference type="Pfam" id="PF13505">
    <property type="entry name" value="OMP_b-brl"/>
    <property type="match status" value="1"/>
</dbReference>
<feature type="chain" id="PRO_5019268708" description="Outer membrane protein beta-barrel domain-containing protein" evidence="2">
    <location>
        <begin position="25"/>
        <end position="242"/>
    </location>
</feature>
<dbReference type="InterPro" id="IPR027385">
    <property type="entry name" value="Beta-barrel_OMP"/>
</dbReference>
<feature type="signal peptide" evidence="2">
    <location>
        <begin position="1"/>
        <end position="24"/>
    </location>
</feature>
<keyword evidence="1 2" id="KW-0732">Signal</keyword>
<proteinExistence type="predicted"/>
<dbReference type="EMBL" id="CP036200">
    <property type="protein sequence ID" value="QBF81918.1"/>
    <property type="molecule type" value="Genomic_DNA"/>
</dbReference>
<dbReference type="InterPro" id="IPR011250">
    <property type="entry name" value="OMP/PagP_B-barrel"/>
</dbReference>
<sequence length="242" mass="26760">MNNKLGLLAAVLLPSVLHSDSVFAQQVEPSADIELASKPTSKAQNETTQLSSSIPPKWLVEFGVQYFQYHDFSYQNLDFGLESISVRLALGYQFTPNWGVKFAAHTGESCWLTDMFGACTSSSLKDDSLLRADYSSKLYSLEATYSANISGNWYFDASMGSVYGVEKFDFRSCKPDDGIIFKGCDESEPINNYSNTETQFSYLAGVAIRYAFNNYVGLKLGYTHTGINEGTNSTGISIQARF</sequence>
<protein>
    <recommendedName>
        <fullName evidence="3">Outer membrane protein beta-barrel domain-containing protein</fullName>
    </recommendedName>
</protein>
<accession>A0A411PEJ8</accession>
<dbReference type="Gene3D" id="2.40.160.20">
    <property type="match status" value="1"/>
</dbReference>
<dbReference type="AlphaFoldDB" id="A0A411PEJ8"/>
<evidence type="ECO:0000313" key="4">
    <source>
        <dbReference type="EMBL" id="QBF81918.1"/>
    </source>
</evidence>
<gene>
    <name evidence="4" type="ORF">EXU30_03795</name>
</gene>
<keyword evidence="5" id="KW-1185">Reference proteome</keyword>